<proteinExistence type="predicted"/>
<dbReference type="GO" id="GO:0016787">
    <property type="term" value="F:hydrolase activity"/>
    <property type="evidence" value="ECO:0007669"/>
    <property type="project" value="UniProtKB-KW"/>
</dbReference>
<dbReference type="PROSITE" id="PS50158">
    <property type="entry name" value="ZF_CCHC"/>
    <property type="match status" value="1"/>
</dbReference>
<sequence>MNLIATQQAALDNALVPFEKRLKIERCNARIAFSKPQKEETYQVTLEALKLSLCYHAFVITVEVLEIYMHQFWNTIKKIGKKDAYDFKLDKKKCRVDIEKMYFHLSRNLVTLATAKCFLPFILIKCTSLKGRLLLSLTSVSLGKKGLDRLRELRAQILWAMYNKMNVDYVALLYEDFMYQSDNKEISSARKEHTPYPRFTKVIINNFISKDNTISMRNMINLHTVRDDTLLGTLKFVSKTEYYHIYEALIPDGMINDDIKLSTPYKTYLDYVTGKVPPKKVRKFKKPASLKPKTVLASPKEPTQKGKRVKRPAKKATTALRTGVVIRDTTGKSVSKKKAPAKTDRGKGIKLLSDAALLEDAQLKKTMRKSKKETHKLQASGSSEGANFETEVPDEQTGKTKDISEGTGVKPGVPDVSKEDSSDSDDESWGDSEDESDDVHDEDDNDDDDVNDDDSGNNDDGGNDAQDKKMYEEEDDDVAKVLYGDLNITLRLRDTDMTNAEQGGEDQQNASHESGFVQEEEDAHATLTTVHDKTEGPLQSSSVSSYFTSKLLNLDDPSLNINSLMDTSTIPLPPLPVNPSSHLTTFPQQQTPDSTTTTTTNLTMSFLTLRRDDQDKDKNPFTGSDRGMKRRKLIKDAEPSKGTKSKESKSFSSSKGTQSQPKYSGRGFNLLKGTCKSFAELECHFEKCYKVVNDKLDWNNLEGHAYPFDLSKPLPLIEDRGRQVVHVDYFINIDLEYLKGRSSSSKYATSTTRTKAAKYDNIKGIEDMQSSESSCNTLKIRYATEYNIWGATNNKWYQSLVRSFDQEKNNIQAQQKKKMVKSSLSLENEPCFSKACKKNTDSLNSKITDISEKLGDRENMLYHYKLGLSQVEARLVEFKDQEIKFCEKIRGLEFKVECRTDRIESLTKELEELKKEKEGLDTKLTGFQTASKDLDNLLESQRTDKNKEDDTITDYSRPSPAIESNSDDLQNRNSSVTKTKESLSIILSKPAIKFVKAADRPTESKKDKVETAKKPAVKYAKMYKRTSKSSNVRGNQRNWNNLKSQQSGNNFLMKNKACFNCGQFDHLSYDCGKWVEKGKTRPKNNHTHKSMPPRAVVHKTVRSSK</sequence>
<evidence type="ECO:0000256" key="3">
    <source>
        <dbReference type="SAM" id="MobiDB-lite"/>
    </source>
</evidence>
<evidence type="ECO:0000256" key="2">
    <source>
        <dbReference type="SAM" id="Coils"/>
    </source>
</evidence>
<feature type="region of interest" description="Disordered" evidence="3">
    <location>
        <begin position="284"/>
        <end position="347"/>
    </location>
</feature>
<feature type="domain" description="CCHC-type" evidence="4">
    <location>
        <begin position="1058"/>
        <end position="1071"/>
    </location>
</feature>
<keyword evidence="5" id="KW-0378">Hydrolase</keyword>
<feature type="region of interest" description="Disordered" evidence="3">
    <location>
        <begin position="1080"/>
        <end position="1105"/>
    </location>
</feature>
<accession>A0A6L2LC05</accession>
<reference evidence="5" key="1">
    <citation type="journal article" date="2019" name="Sci. Rep.">
        <title>Draft genome of Tanacetum cinerariifolium, the natural source of mosquito coil.</title>
        <authorList>
            <person name="Yamashiro T."/>
            <person name="Shiraishi A."/>
            <person name="Satake H."/>
            <person name="Nakayama K."/>
        </authorList>
    </citation>
    <scope>NUCLEOTIDE SEQUENCE</scope>
</reference>
<feature type="compositionally biased region" description="Low complexity" evidence="3">
    <location>
        <begin position="584"/>
        <end position="608"/>
    </location>
</feature>
<feature type="compositionally biased region" description="Polar residues" evidence="3">
    <location>
        <begin position="962"/>
        <end position="977"/>
    </location>
</feature>
<feature type="compositionally biased region" description="Basic and acidic residues" evidence="3">
    <location>
        <begin position="634"/>
        <end position="649"/>
    </location>
</feature>
<dbReference type="EMBL" id="BKCJ010004041">
    <property type="protein sequence ID" value="GEU58669.1"/>
    <property type="molecule type" value="Genomic_DNA"/>
</dbReference>
<protein>
    <submittedName>
        <fullName evidence="5">Ubiquitin hydrolase</fullName>
    </submittedName>
</protein>
<keyword evidence="1" id="KW-0862">Zinc</keyword>
<dbReference type="AlphaFoldDB" id="A0A6L2LC05"/>
<feature type="region of interest" description="Disordered" evidence="3">
    <location>
        <begin position="935"/>
        <end position="980"/>
    </location>
</feature>
<feature type="region of interest" description="Disordered" evidence="3">
    <location>
        <begin position="1025"/>
        <end position="1046"/>
    </location>
</feature>
<evidence type="ECO:0000256" key="1">
    <source>
        <dbReference type="PROSITE-ProRule" id="PRU00047"/>
    </source>
</evidence>
<feature type="compositionally biased region" description="Basic residues" evidence="3">
    <location>
        <begin position="305"/>
        <end position="314"/>
    </location>
</feature>
<dbReference type="GO" id="GO:0008270">
    <property type="term" value="F:zinc ion binding"/>
    <property type="evidence" value="ECO:0007669"/>
    <property type="project" value="UniProtKB-KW"/>
</dbReference>
<feature type="coiled-coil region" evidence="2">
    <location>
        <begin position="896"/>
        <end position="930"/>
    </location>
</feature>
<feature type="compositionally biased region" description="Acidic residues" evidence="3">
    <location>
        <begin position="422"/>
        <end position="457"/>
    </location>
</feature>
<dbReference type="GO" id="GO:0003676">
    <property type="term" value="F:nucleic acid binding"/>
    <property type="evidence" value="ECO:0007669"/>
    <property type="project" value="InterPro"/>
</dbReference>
<keyword evidence="1" id="KW-0863">Zinc-finger</keyword>
<evidence type="ECO:0000313" key="5">
    <source>
        <dbReference type="EMBL" id="GEU58669.1"/>
    </source>
</evidence>
<feature type="region of interest" description="Disordered" evidence="3">
    <location>
        <begin position="366"/>
        <end position="475"/>
    </location>
</feature>
<feature type="compositionally biased region" description="Basic and acidic residues" evidence="3">
    <location>
        <begin position="609"/>
        <end position="619"/>
    </location>
</feature>
<feature type="compositionally biased region" description="Polar residues" evidence="3">
    <location>
        <begin position="1028"/>
        <end position="1046"/>
    </location>
</feature>
<organism evidence="5">
    <name type="scientific">Tanacetum cinerariifolium</name>
    <name type="common">Dalmatian daisy</name>
    <name type="synonym">Chrysanthemum cinerariifolium</name>
    <dbReference type="NCBI Taxonomy" id="118510"/>
    <lineage>
        <taxon>Eukaryota</taxon>
        <taxon>Viridiplantae</taxon>
        <taxon>Streptophyta</taxon>
        <taxon>Embryophyta</taxon>
        <taxon>Tracheophyta</taxon>
        <taxon>Spermatophyta</taxon>
        <taxon>Magnoliopsida</taxon>
        <taxon>eudicotyledons</taxon>
        <taxon>Gunneridae</taxon>
        <taxon>Pentapetalae</taxon>
        <taxon>asterids</taxon>
        <taxon>campanulids</taxon>
        <taxon>Asterales</taxon>
        <taxon>Asteraceae</taxon>
        <taxon>Asteroideae</taxon>
        <taxon>Anthemideae</taxon>
        <taxon>Anthemidinae</taxon>
        <taxon>Tanacetum</taxon>
    </lineage>
</organism>
<feature type="compositionally biased region" description="Basic and acidic residues" evidence="3">
    <location>
        <begin position="941"/>
        <end position="950"/>
    </location>
</feature>
<feature type="region of interest" description="Disordered" evidence="3">
    <location>
        <begin position="572"/>
        <end position="663"/>
    </location>
</feature>
<name>A0A6L2LC05_TANCI</name>
<keyword evidence="2" id="KW-0175">Coiled coil</keyword>
<gene>
    <name evidence="5" type="ORF">Tci_030647</name>
</gene>
<feature type="compositionally biased region" description="Low complexity" evidence="3">
    <location>
        <begin position="650"/>
        <end position="661"/>
    </location>
</feature>
<comment type="caution">
    <text evidence="5">The sequence shown here is derived from an EMBL/GenBank/DDBJ whole genome shotgun (WGS) entry which is preliminary data.</text>
</comment>
<dbReference type="InterPro" id="IPR001878">
    <property type="entry name" value="Znf_CCHC"/>
</dbReference>
<dbReference type="SMART" id="SM00343">
    <property type="entry name" value="ZnF_C2HC"/>
    <property type="match status" value="1"/>
</dbReference>
<evidence type="ECO:0000259" key="4">
    <source>
        <dbReference type="PROSITE" id="PS50158"/>
    </source>
</evidence>
<keyword evidence="1" id="KW-0479">Metal-binding</keyword>